<comment type="caution">
    <text evidence="1">The sequence shown here is derived from an EMBL/GenBank/DDBJ whole genome shotgun (WGS) entry which is preliminary data.</text>
</comment>
<protein>
    <submittedName>
        <fullName evidence="1">Uncharacterized protein</fullName>
    </submittedName>
</protein>
<dbReference type="EMBL" id="JAUEDM010000004">
    <property type="protein sequence ID" value="KAK3319025.1"/>
    <property type="molecule type" value="Genomic_DNA"/>
</dbReference>
<sequence length="162" mass="17573">MLLAALQPLGSLPSAVSANICIQNRNFCFVPLPTKNSLFPRPFRNRYGRGSNRSRTSYSTTSSESWPAYLLRAAITDFPLAFKQNPEPKQTTSVKQPWIPAPIPAELANAVACAAHASSNAAAAAVAAKTVTLPRSIVRRLKQLETRTDTNHSLSLCIPSRV</sequence>
<evidence type="ECO:0000313" key="2">
    <source>
        <dbReference type="Proteomes" id="UP001283341"/>
    </source>
</evidence>
<proteinExistence type="predicted"/>
<dbReference type="AlphaFoldDB" id="A0AAE0M4U3"/>
<evidence type="ECO:0000313" key="1">
    <source>
        <dbReference type="EMBL" id="KAK3319025.1"/>
    </source>
</evidence>
<name>A0AAE0M4U3_9PEZI</name>
<organism evidence="1 2">
    <name type="scientific">Apodospora peruviana</name>
    <dbReference type="NCBI Taxonomy" id="516989"/>
    <lineage>
        <taxon>Eukaryota</taxon>
        <taxon>Fungi</taxon>
        <taxon>Dikarya</taxon>
        <taxon>Ascomycota</taxon>
        <taxon>Pezizomycotina</taxon>
        <taxon>Sordariomycetes</taxon>
        <taxon>Sordariomycetidae</taxon>
        <taxon>Sordariales</taxon>
        <taxon>Lasiosphaeriaceae</taxon>
        <taxon>Apodospora</taxon>
    </lineage>
</organism>
<dbReference type="Proteomes" id="UP001283341">
    <property type="component" value="Unassembled WGS sequence"/>
</dbReference>
<accession>A0AAE0M4U3</accession>
<reference evidence="1" key="2">
    <citation type="submission" date="2023-06" db="EMBL/GenBank/DDBJ databases">
        <authorList>
            <consortium name="Lawrence Berkeley National Laboratory"/>
            <person name="Haridas S."/>
            <person name="Hensen N."/>
            <person name="Bonometti L."/>
            <person name="Westerberg I."/>
            <person name="Brannstrom I.O."/>
            <person name="Guillou S."/>
            <person name="Cros-Aarteil S."/>
            <person name="Calhoun S."/>
            <person name="Kuo A."/>
            <person name="Mondo S."/>
            <person name="Pangilinan J."/>
            <person name="Riley R."/>
            <person name="Labutti K."/>
            <person name="Andreopoulos B."/>
            <person name="Lipzen A."/>
            <person name="Chen C."/>
            <person name="Yanf M."/>
            <person name="Daum C."/>
            <person name="Ng V."/>
            <person name="Clum A."/>
            <person name="Steindorff A."/>
            <person name="Ohm R."/>
            <person name="Martin F."/>
            <person name="Silar P."/>
            <person name="Natvig D."/>
            <person name="Lalanne C."/>
            <person name="Gautier V."/>
            <person name="Ament-Velasquez S.L."/>
            <person name="Kruys A."/>
            <person name="Hutchinson M.I."/>
            <person name="Powell A.J."/>
            <person name="Barry K."/>
            <person name="Miller A.N."/>
            <person name="Grigoriev I.V."/>
            <person name="Debuchy R."/>
            <person name="Gladieux P."/>
            <person name="Thoren M.H."/>
            <person name="Johannesson H."/>
        </authorList>
    </citation>
    <scope>NUCLEOTIDE SEQUENCE</scope>
    <source>
        <strain evidence="1">CBS 118394</strain>
    </source>
</reference>
<reference evidence="1" key="1">
    <citation type="journal article" date="2023" name="Mol. Phylogenet. Evol.">
        <title>Genome-scale phylogeny and comparative genomics of the fungal order Sordariales.</title>
        <authorList>
            <person name="Hensen N."/>
            <person name="Bonometti L."/>
            <person name="Westerberg I."/>
            <person name="Brannstrom I.O."/>
            <person name="Guillou S."/>
            <person name="Cros-Aarteil S."/>
            <person name="Calhoun S."/>
            <person name="Haridas S."/>
            <person name="Kuo A."/>
            <person name="Mondo S."/>
            <person name="Pangilinan J."/>
            <person name="Riley R."/>
            <person name="LaButti K."/>
            <person name="Andreopoulos B."/>
            <person name="Lipzen A."/>
            <person name="Chen C."/>
            <person name="Yan M."/>
            <person name="Daum C."/>
            <person name="Ng V."/>
            <person name="Clum A."/>
            <person name="Steindorff A."/>
            <person name="Ohm R.A."/>
            <person name="Martin F."/>
            <person name="Silar P."/>
            <person name="Natvig D.O."/>
            <person name="Lalanne C."/>
            <person name="Gautier V."/>
            <person name="Ament-Velasquez S.L."/>
            <person name="Kruys A."/>
            <person name="Hutchinson M.I."/>
            <person name="Powell A.J."/>
            <person name="Barry K."/>
            <person name="Miller A.N."/>
            <person name="Grigoriev I.V."/>
            <person name="Debuchy R."/>
            <person name="Gladieux P."/>
            <person name="Hiltunen Thoren M."/>
            <person name="Johannesson H."/>
        </authorList>
    </citation>
    <scope>NUCLEOTIDE SEQUENCE</scope>
    <source>
        <strain evidence="1">CBS 118394</strain>
    </source>
</reference>
<keyword evidence="2" id="KW-1185">Reference proteome</keyword>
<gene>
    <name evidence="1" type="ORF">B0H66DRAFT_533528</name>
</gene>